<dbReference type="PANTHER" id="PTHR43806">
    <property type="entry name" value="PEPTIDASE S8"/>
    <property type="match status" value="1"/>
</dbReference>
<feature type="chain" id="PRO_5025580482" evidence="7">
    <location>
        <begin position="21"/>
        <end position="534"/>
    </location>
</feature>
<dbReference type="PROSITE" id="PS00136">
    <property type="entry name" value="SUBTILASE_ASP"/>
    <property type="match status" value="1"/>
</dbReference>
<evidence type="ECO:0000313" key="10">
    <source>
        <dbReference type="Proteomes" id="UP000800200"/>
    </source>
</evidence>
<comment type="caution">
    <text evidence="5">Lacks conserved residue(s) required for the propagation of feature annotation.</text>
</comment>
<name>A0A6A6EIB1_9PEZI</name>
<feature type="domain" description="Peptidase S8/S53" evidence="8">
    <location>
        <begin position="159"/>
        <end position="332"/>
    </location>
</feature>
<evidence type="ECO:0000256" key="1">
    <source>
        <dbReference type="ARBA" id="ARBA00011073"/>
    </source>
</evidence>
<evidence type="ECO:0000256" key="4">
    <source>
        <dbReference type="ARBA" id="ARBA00022825"/>
    </source>
</evidence>
<protein>
    <submittedName>
        <fullName evidence="9">Subtilisin-like protein</fullName>
    </submittedName>
</protein>
<dbReference type="OrthoDB" id="206201at2759"/>
<evidence type="ECO:0000259" key="8">
    <source>
        <dbReference type="Pfam" id="PF00082"/>
    </source>
</evidence>
<feature type="signal peptide" evidence="7">
    <location>
        <begin position="1"/>
        <end position="20"/>
    </location>
</feature>
<comment type="similarity">
    <text evidence="1 5 6">Belongs to the peptidase S8 family.</text>
</comment>
<keyword evidence="4 6" id="KW-0720">Serine protease</keyword>
<dbReference type="SUPFAM" id="SSF52743">
    <property type="entry name" value="Subtilisin-like"/>
    <property type="match status" value="1"/>
</dbReference>
<keyword evidence="3 6" id="KW-0378">Hydrolase</keyword>
<evidence type="ECO:0000256" key="2">
    <source>
        <dbReference type="ARBA" id="ARBA00022670"/>
    </source>
</evidence>
<dbReference type="InterPro" id="IPR015500">
    <property type="entry name" value="Peptidase_S8_subtilisin-rel"/>
</dbReference>
<keyword evidence="10" id="KW-1185">Reference proteome</keyword>
<dbReference type="PRINTS" id="PR00723">
    <property type="entry name" value="SUBTILISIN"/>
</dbReference>
<evidence type="ECO:0000256" key="5">
    <source>
        <dbReference type="PROSITE-ProRule" id="PRU01240"/>
    </source>
</evidence>
<dbReference type="PANTHER" id="PTHR43806:SF11">
    <property type="entry name" value="CEREVISIN-RELATED"/>
    <property type="match status" value="1"/>
</dbReference>
<dbReference type="InterPro" id="IPR050131">
    <property type="entry name" value="Peptidase_S8_subtilisin-like"/>
</dbReference>
<reference evidence="9" key="1">
    <citation type="journal article" date="2020" name="Stud. Mycol.">
        <title>101 Dothideomycetes genomes: a test case for predicting lifestyles and emergence of pathogens.</title>
        <authorList>
            <person name="Haridas S."/>
            <person name="Albert R."/>
            <person name="Binder M."/>
            <person name="Bloem J."/>
            <person name="Labutti K."/>
            <person name="Salamov A."/>
            <person name="Andreopoulos B."/>
            <person name="Baker S."/>
            <person name="Barry K."/>
            <person name="Bills G."/>
            <person name="Bluhm B."/>
            <person name="Cannon C."/>
            <person name="Castanera R."/>
            <person name="Culley D."/>
            <person name="Daum C."/>
            <person name="Ezra D."/>
            <person name="Gonzalez J."/>
            <person name="Henrissat B."/>
            <person name="Kuo A."/>
            <person name="Liang C."/>
            <person name="Lipzen A."/>
            <person name="Lutzoni F."/>
            <person name="Magnuson J."/>
            <person name="Mondo S."/>
            <person name="Nolan M."/>
            <person name="Ohm R."/>
            <person name="Pangilinan J."/>
            <person name="Park H.-J."/>
            <person name="Ramirez L."/>
            <person name="Alfaro M."/>
            <person name="Sun H."/>
            <person name="Tritt A."/>
            <person name="Yoshinaga Y."/>
            <person name="Zwiers L.-H."/>
            <person name="Turgeon B."/>
            <person name="Goodwin S."/>
            <person name="Spatafora J."/>
            <person name="Crous P."/>
            <person name="Grigoriev I."/>
        </authorList>
    </citation>
    <scope>NUCLEOTIDE SEQUENCE</scope>
    <source>
        <strain evidence="9">CBS 207.26</strain>
    </source>
</reference>
<dbReference type="Proteomes" id="UP000800200">
    <property type="component" value="Unassembled WGS sequence"/>
</dbReference>
<gene>
    <name evidence="9" type="ORF">K469DRAFT_804655</name>
</gene>
<sequence>MQHTSALLLALGQLAASTATTRPCPYHRINNNPYEPLLANEYIVKLNESHSLEAHFNFLGRNLSENAADGDFDFMRIFHGYFVRIDDSVLHNYIRHDPGVLYRCLEKRLGRKPRSGEGVDVYVLDTGVRVTHEYLNRHGNKARLFRKRYTDGDDVAGMVKSVAPYSNIVDVNVLGDGTTVYRISKAITDIVEDHENFKRTKGWIGSVINMSFTIDDAQILRDVIKRAITAGIPVVTSAGNSGKKGGTIPLCVSALTRFYYEPSYSNWGDNVTCWAPGHNVMTSTKNADNSCKHMFSILVGCHLGGALNLNGLANGTSFAAPMVAGMMSIFISYEEVNNDAKLIINRLSENWEYDIINLSPDTFTHTGLNNPKRGQAPYYGPPDDELVYQGEEEDQNSDFGVGPNTPIEGPGDKPVDDEIYVPGYRTSVDCNPPSEKWMDKNTILNSFEKFCKENVVSGNDVLRPREGPNTMINAVVNHYDNADTSIRIYAFMDDECYVPGLKESHRINEEECNYAIKRIVDEWKFDEDKSVDVD</sequence>
<accession>A0A6A6EIB1</accession>
<evidence type="ECO:0000256" key="7">
    <source>
        <dbReference type="SAM" id="SignalP"/>
    </source>
</evidence>
<dbReference type="GO" id="GO:0004252">
    <property type="term" value="F:serine-type endopeptidase activity"/>
    <property type="evidence" value="ECO:0007669"/>
    <property type="project" value="InterPro"/>
</dbReference>
<dbReference type="InterPro" id="IPR023827">
    <property type="entry name" value="Peptidase_S8_Asp-AS"/>
</dbReference>
<evidence type="ECO:0000256" key="3">
    <source>
        <dbReference type="ARBA" id="ARBA00022801"/>
    </source>
</evidence>
<dbReference type="EMBL" id="ML994616">
    <property type="protein sequence ID" value="KAF2191787.1"/>
    <property type="molecule type" value="Genomic_DNA"/>
</dbReference>
<evidence type="ECO:0000313" key="9">
    <source>
        <dbReference type="EMBL" id="KAF2191787.1"/>
    </source>
</evidence>
<dbReference type="PROSITE" id="PS00138">
    <property type="entry name" value="SUBTILASE_SER"/>
    <property type="match status" value="1"/>
</dbReference>
<dbReference type="Gene3D" id="3.40.50.200">
    <property type="entry name" value="Peptidase S8/S53 domain"/>
    <property type="match status" value="1"/>
</dbReference>
<dbReference type="InterPro" id="IPR036852">
    <property type="entry name" value="Peptidase_S8/S53_dom_sf"/>
</dbReference>
<proteinExistence type="inferred from homology"/>
<evidence type="ECO:0000256" key="6">
    <source>
        <dbReference type="RuleBase" id="RU003355"/>
    </source>
</evidence>
<dbReference type="InterPro" id="IPR023828">
    <property type="entry name" value="Peptidase_S8_Ser-AS"/>
</dbReference>
<keyword evidence="7" id="KW-0732">Signal</keyword>
<dbReference type="InterPro" id="IPR000209">
    <property type="entry name" value="Peptidase_S8/S53_dom"/>
</dbReference>
<dbReference type="AlphaFoldDB" id="A0A6A6EIB1"/>
<keyword evidence="2 6" id="KW-0645">Protease</keyword>
<organism evidence="9 10">
    <name type="scientific">Zopfia rhizophila CBS 207.26</name>
    <dbReference type="NCBI Taxonomy" id="1314779"/>
    <lineage>
        <taxon>Eukaryota</taxon>
        <taxon>Fungi</taxon>
        <taxon>Dikarya</taxon>
        <taxon>Ascomycota</taxon>
        <taxon>Pezizomycotina</taxon>
        <taxon>Dothideomycetes</taxon>
        <taxon>Dothideomycetes incertae sedis</taxon>
        <taxon>Zopfiaceae</taxon>
        <taxon>Zopfia</taxon>
    </lineage>
</organism>
<dbReference type="Pfam" id="PF00082">
    <property type="entry name" value="Peptidase_S8"/>
    <property type="match status" value="1"/>
</dbReference>
<dbReference type="PROSITE" id="PS51892">
    <property type="entry name" value="SUBTILASE"/>
    <property type="match status" value="1"/>
</dbReference>
<dbReference type="GO" id="GO:0006508">
    <property type="term" value="P:proteolysis"/>
    <property type="evidence" value="ECO:0007669"/>
    <property type="project" value="UniProtKB-KW"/>
</dbReference>